<gene>
    <name evidence="2" type="ORF">UFOPK2761_00582</name>
</gene>
<accession>A0A6J6SBH6</accession>
<dbReference type="InterPro" id="IPR002052">
    <property type="entry name" value="DNA_methylase_N6_adenine_CS"/>
</dbReference>
<dbReference type="InterPro" id="IPR029063">
    <property type="entry name" value="SAM-dependent_MTases_sf"/>
</dbReference>
<feature type="domain" description="Methyltransferase small" evidence="1">
    <location>
        <begin position="69"/>
        <end position="152"/>
    </location>
</feature>
<dbReference type="InterPro" id="IPR007848">
    <property type="entry name" value="Small_mtfrase_dom"/>
</dbReference>
<dbReference type="PANTHER" id="PTHR18895">
    <property type="entry name" value="HEMK METHYLTRANSFERASE"/>
    <property type="match status" value="1"/>
</dbReference>
<dbReference type="EMBL" id="CAEZYQ010000003">
    <property type="protein sequence ID" value="CAB4732038.1"/>
    <property type="molecule type" value="Genomic_DNA"/>
</dbReference>
<dbReference type="Pfam" id="PF05175">
    <property type="entry name" value="MTS"/>
    <property type="match status" value="1"/>
</dbReference>
<dbReference type="InterPro" id="IPR050320">
    <property type="entry name" value="N5-glutamine_MTase"/>
</dbReference>
<dbReference type="PROSITE" id="PS00092">
    <property type="entry name" value="N6_MTASE"/>
    <property type="match status" value="1"/>
</dbReference>
<dbReference type="PANTHER" id="PTHR18895:SF74">
    <property type="entry name" value="MTRF1L RELEASE FACTOR GLUTAMINE METHYLTRANSFERASE"/>
    <property type="match status" value="1"/>
</dbReference>
<dbReference type="Gene3D" id="3.40.50.150">
    <property type="entry name" value="Vaccinia Virus protein VP39"/>
    <property type="match status" value="1"/>
</dbReference>
<dbReference type="AlphaFoldDB" id="A0A6J6SBH6"/>
<reference evidence="2" key="1">
    <citation type="submission" date="2020-05" db="EMBL/GenBank/DDBJ databases">
        <authorList>
            <person name="Chiriac C."/>
            <person name="Salcher M."/>
            <person name="Ghai R."/>
            <person name="Kavagutti S V."/>
        </authorList>
    </citation>
    <scope>NUCLEOTIDE SEQUENCE</scope>
</reference>
<proteinExistence type="predicted"/>
<dbReference type="SUPFAM" id="SSF53335">
    <property type="entry name" value="S-adenosyl-L-methionine-dependent methyltransferases"/>
    <property type="match status" value="1"/>
</dbReference>
<organism evidence="2">
    <name type="scientific">freshwater metagenome</name>
    <dbReference type="NCBI Taxonomy" id="449393"/>
    <lineage>
        <taxon>unclassified sequences</taxon>
        <taxon>metagenomes</taxon>
        <taxon>ecological metagenomes</taxon>
    </lineage>
</organism>
<dbReference type="GO" id="GO:0032259">
    <property type="term" value="P:methylation"/>
    <property type="evidence" value="ECO:0007669"/>
    <property type="project" value="InterPro"/>
</dbReference>
<protein>
    <submittedName>
        <fullName evidence="2">Unannotated protein</fullName>
    </submittedName>
</protein>
<name>A0A6J6SBH6_9ZZZZ</name>
<dbReference type="GO" id="GO:0003676">
    <property type="term" value="F:nucleic acid binding"/>
    <property type="evidence" value="ECO:0007669"/>
    <property type="project" value="InterPro"/>
</dbReference>
<sequence length="236" mass="24386">MQTSALPPTVDQCVGASVPKPAAASHDVLDLAPDDRRTAFVGRLEIAWDPRILEPRPWTADQSRWAARLLTTLPPGPVLELCSGAGHIGLLTVAGTRRELVCVDREPVATAYAADNAARNGIGAQVHARTATIEEVAEEPTRYALVLADPPWVPSAGIDRFPEDPPGAIDGGPDGTDLAVACVRTAATVLLPGGALVLQLGTAEQATGAVAEAAAAHGLTVEEVRPCAGGVLVLLR</sequence>
<dbReference type="GO" id="GO:0008757">
    <property type="term" value="F:S-adenosylmethionine-dependent methyltransferase activity"/>
    <property type="evidence" value="ECO:0007669"/>
    <property type="project" value="UniProtKB-ARBA"/>
</dbReference>
<evidence type="ECO:0000313" key="2">
    <source>
        <dbReference type="EMBL" id="CAB4732038.1"/>
    </source>
</evidence>
<evidence type="ECO:0000259" key="1">
    <source>
        <dbReference type="Pfam" id="PF05175"/>
    </source>
</evidence>